<comment type="caution">
    <text evidence="2">The sequence shown here is derived from an EMBL/GenBank/DDBJ whole genome shotgun (WGS) entry which is preliminary data.</text>
</comment>
<organism evidence="2 3">
    <name type="scientific">Rhodalgimonas zhirmunskyi</name>
    <dbReference type="NCBI Taxonomy" id="2964767"/>
    <lineage>
        <taxon>Bacteria</taxon>
        <taxon>Pseudomonadati</taxon>
        <taxon>Pseudomonadota</taxon>
        <taxon>Alphaproteobacteria</taxon>
        <taxon>Rhodobacterales</taxon>
        <taxon>Roseobacteraceae</taxon>
        <taxon>Rhodalgimonas</taxon>
    </lineage>
</organism>
<feature type="domain" description="CN hydrolase" evidence="1">
    <location>
        <begin position="1"/>
        <end position="240"/>
    </location>
</feature>
<accession>A0AAJ1UGT4</accession>
<proteinExistence type="predicted"/>
<dbReference type="RefSeq" id="WP_317627523.1">
    <property type="nucleotide sequence ID" value="NZ_JANFFA010000006.1"/>
</dbReference>
<keyword evidence="3" id="KW-1185">Reference proteome</keyword>
<dbReference type="CDD" id="cd07576">
    <property type="entry name" value="R-amidase_like"/>
    <property type="match status" value="1"/>
</dbReference>
<evidence type="ECO:0000313" key="3">
    <source>
        <dbReference type="Proteomes" id="UP001227162"/>
    </source>
</evidence>
<dbReference type="Gene3D" id="3.60.110.10">
    <property type="entry name" value="Carbon-nitrogen hydrolase"/>
    <property type="match status" value="1"/>
</dbReference>
<dbReference type="InterPro" id="IPR003010">
    <property type="entry name" value="C-N_Hydrolase"/>
</dbReference>
<gene>
    <name evidence="2" type="ORF">NOI20_17435</name>
</gene>
<keyword evidence="2" id="KW-0378">Hydrolase</keyword>
<dbReference type="PANTHER" id="PTHR23088">
    <property type="entry name" value="NITRILASE-RELATED"/>
    <property type="match status" value="1"/>
</dbReference>
<dbReference type="InterPro" id="IPR044083">
    <property type="entry name" value="RamA-like"/>
</dbReference>
<dbReference type="InterPro" id="IPR036526">
    <property type="entry name" value="C-N_Hydrolase_sf"/>
</dbReference>
<dbReference type="Pfam" id="PF00795">
    <property type="entry name" value="CN_hydrolase"/>
    <property type="match status" value="1"/>
</dbReference>
<dbReference type="Proteomes" id="UP001227162">
    <property type="component" value="Unassembled WGS sequence"/>
</dbReference>
<reference evidence="2" key="2">
    <citation type="submission" date="2023-04" db="EMBL/GenBank/DDBJ databases">
        <title>'Rhodoalgimonas zhirmunskyi' gen. nov., isolated from a red alga.</title>
        <authorList>
            <person name="Nedashkovskaya O.I."/>
            <person name="Otstavnykh N.Y."/>
            <person name="Bystritskaya E.P."/>
            <person name="Balabanova L.A."/>
            <person name="Isaeva M.P."/>
        </authorList>
    </citation>
    <scope>NUCLEOTIDE SEQUENCE</scope>
    <source>
        <strain evidence="2">10Alg 79</strain>
    </source>
</reference>
<sequence length="255" mass="27440">MKLALCQTSPTDGDIEAALARLDTMLAAAALAGARMAVFPELYLPGYNRPDLHQTLAQPQGGDWMLKAASLAARHHIGLTLGWAERDGDTCYNAATAFGPDGATLAHYRKIQLYGPMEQKSFAFGNSYATFNFEGRTCALLICYDVEFAHHVRALAERGVELLLVPTANPAGFEHVSRHIIPARASEYAMTVAYANYCGSEQGLAFGGHSLISAPDGAALASAHTTETMLITDTAHPVDPSRLSTQLIDYRETPQ</sequence>
<evidence type="ECO:0000313" key="2">
    <source>
        <dbReference type="EMBL" id="MDQ2095907.1"/>
    </source>
</evidence>
<evidence type="ECO:0000259" key="1">
    <source>
        <dbReference type="PROSITE" id="PS50263"/>
    </source>
</evidence>
<dbReference type="AlphaFoldDB" id="A0AAJ1UGT4"/>
<dbReference type="PANTHER" id="PTHR23088:SF27">
    <property type="entry name" value="DEAMINATED GLUTATHIONE AMIDASE"/>
    <property type="match status" value="1"/>
</dbReference>
<dbReference type="EMBL" id="JANFFA010000006">
    <property type="protein sequence ID" value="MDQ2095907.1"/>
    <property type="molecule type" value="Genomic_DNA"/>
</dbReference>
<dbReference type="SUPFAM" id="SSF56317">
    <property type="entry name" value="Carbon-nitrogen hydrolase"/>
    <property type="match status" value="1"/>
</dbReference>
<dbReference type="PROSITE" id="PS50263">
    <property type="entry name" value="CN_HYDROLASE"/>
    <property type="match status" value="1"/>
</dbReference>
<reference evidence="2" key="1">
    <citation type="submission" date="2022-07" db="EMBL/GenBank/DDBJ databases">
        <authorList>
            <person name="Otstavnykh N."/>
            <person name="Isaeva M."/>
            <person name="Bystritskaya E."/>
        </authorList>
    </citation>
    <scope>NUCLEOTIDE SEQUENCE</scope>
    <source>
        <strain evidence="2">10Alg 79</strain>
    </source>
</reference>
<name>A0AAJ1UGT4_9RHOB</name>
<dbReference type="GO" id="GO:0016787">
    <property type="term" value="F:hydrolase activity"/>
    <property type="evidence" value="ECO:0007669"/>
    <property type="project" value="UniProtKB-KW"/>
</dbReference>
<protein>
    <submittedName>
        <fullName evidence="2">Carbon-nitrogen hydrolase family protein</fullName>
    </submittedName>
</protein>